<feature type="compositionally biased region" description="Polar residues" evidence="2">
    <location>
        <begin position="96"/>
        <end position="117"/>
    </location>
</feature>
<keyword evidence="4" id="KW-1185">Reference proteome</keyword>
<protein>
    <submittedName>
        <fullName evidence="3">Uncharacterized protein</fullName>
    </submittedName>
</protein>
<gene>
    <name evidence="3" type="ORF">B0H66DRAFT_167823</name>
</gene>
<evidence type="ECO:0000313" key="4">
    <source>
        <dbReference type="Proteomes" id="UP001283341"/>
    </source>
</evidence>
<dbReference type="AlphaFoldDB" id="A0AAE0MBQ2"/>
<feature type="region of interest" description="Disordered" evidence="2">
    <location>
        <begin position="85"/>
        <end position="117"/>
    </location>
</feature>
<feature type="compositionally biased region" description="Polar residues" evidence="2">
    <location>
        <begin position="1"/>
        <end position="16"/>
    </location>
</feature>
<evidence type="ECO:0000256" key="2">
    <source>
        <dbReference type="SAM" id="MobiDB-lite"/>
    </source>
</evidence>
<dbReference type="EMBL" id="JAUEDM010000002">
    <property type="protein sequence ID" value="KAK3326701.1"/>
    <property type="molecule type" value="Genomic_DNA"/>
</dbReference>
<evidence type="ECO:0000256" key="1">
    <source>
        <dbReference type="SAM" id="Coils"/>
    </source>
</evidence>
<reference evidence="3" key="2">
    <citation type="submission" date="2023-06" db="EMBL/GenBank/DDBJ databases">
        <authorList>
            <consortium name="Lawrence Berkeley National Laboratory"/>
            <person name="Haridas S."/>
            <person name="Hensen N."/>
            <person name="Bonometti L."/>
            <person name="Westerberg I."/>
            <person name="Brannstrom I.O."/>
            <person name="Guillou S."/>
            <person name="Cros-Aarteil S."/>
            <person name="Calhoun S."/>
            <person name="Kuo A."/>
            <person name="Mondo S."/>
            <person name="Pangilinan J."/>
            <person name="Riley R."/>
            <person name="Labutti K."/>
            <person name="Andreopoulos B."/>
            <person name="Lipzen A."/>
            <person name="Chen C."/>
            <person name="Yanf M."/>
            <person name="Daum C."/>
            <person name="Ng V."/>
            <person name="Clum A."/>
            <person name="Steindorff A."/>
            <person name="Ohm R."/>
            <person name="Martin F."/>
            <person name="Silar P."/>
            <person name="Natvig D."/>
            <person name="Lalanne C."/>
            <person name="Gautier V."/>
            <person name="Ament-Velasquez S.L."/>
            <person name="Kruys A."/>
            <person name="Hutchinson M.I."/>
            <person name="Powell A.J."/>
            <person name="Barry K."/>
            <person name="Miller A.N."/>
            <person name="Grigoriev I.V."/>
            <person name="Debuchy R."/>
            <person name="Gladieux P."/>
            <person name="Thoren M.H."/>
            <person name="Johannesson H."/>
        </authorList>
    </citation>
    <scope>NUCLEOTIDE SEQUENCE</scope>
    <source>
        <strain evidence="3">CBS 118394</strain>
    </source>
</reference>
<feature type="coiled-coil region" evidence="1">
    <location>
        <begin position="148"/>
        <end position="214"/>
    </location>
</feature>
<comment type="caution">
    <text evidence="3">The sequence shown here is derived from an EMBL/GenBank/DDBJ whole genome shotgun (WGS) entry which is preliminary data.</text>
</comment>
<name>A0AAE0MBQ2_9PEZI</name>
<accession>A0AAE0MBQ2</accession>
<reference evidence="3" key="1">
    <citation type="journal article" date="2023" name="Mol. Phylogenet. Evol.">
        <title>Genome-scale phylogeny and comparative genomics of the fungal order Sordariales.</title>
        <authorList>
            <person name="Hensen N."/>
            <person name="Bonometti L."/>
            <person name="Westerberg I."/>
            <person name="Brannstrom I.O."/>
            <person name="Guillou S."/>
            <person name="Cros-Aarteil S."/>
            <person name="Calhoun S."/>
            <person name="Haridas S."/>
            <person name="Kuo A."/>
            <person name="Mondo S."/>
            <person name="Pangilinan J."/>
            <person name="Riley R."/>
            <person name="LaButti K."/>
            <person name="Andreopoulos B."/>
            <person name="Lipzen A."/>
            <person name="Chen C."/>
            <person name="Yan M."/>
            <person name="Daum C."/>
            <person name="Ng V."/>
            <person name="Clum A."/>
            <person name="Steindorff A."/>
            <person name="Ohm R.A."/>
            <person name="Martin F."/>
            <person name="Silar P."/>
            <person name="Natvig D.O."/>
            <person name="Lalanne C."/>
            <person name="Gautier V."/>
            <person name="Ament-Velasquez S.L."/>
            <person name="Kruys A."/>
            <person name="Hutchinson M.I."/>
            <person name="Powell A.J."/>
            <person name="Barry K."/>
            <person name="Miller A.N."/>
            <person name="Grigoriev I.V."/>
            <person name="Debuchy R."/>
            <person name="Gladieux P."/>
            <person name="Hiltunen Thoren M."/>
            <person name="Johannesson H."/>
        </authorList>
    </citation>
    <scope>NUCLEOTIDE SEQUENCE</scope>
    <source>
        <strain evidence="3">CBS 118394</strain>
    </source>
</reference>
<sequence length="438" mass="48962">MTKSPTTIQTLNSRQEQAVPRGPKLAVVVAHVSPKDENNSGRRLLVLRPVSETLSSTLVEYGDEPKLDLSAPGVANHIFRSWTARTRTPHDDDSESQASTSTVTISQSQDISKSRLASNRRISDKVNTFLYNIGQLLADHDKEFITENRGLHQRIAALQRNERDLLKENQDLAQQLRTFQKQHDGRRRQWQDESRQDKMRLKELEARLAQQEDLSPTKPNSSELVVSDSQIIAWFAARGAAWRSWAEQYGYRDADRVQSGLHPSQQKELAREVQGFVHLTETGALPEIILKNTSPSQSNIAHVLLHGMLANFIVLEAFHSPFWIFDALSGAGDLGLESPNVPHASSMSPVGFRMDLAMWNNVGALRSARHPQAMSAVLANQPALNESRPVAAAVPMHALTLDTTSIPSHTSLLNLELPLKEHMNNLYEFLIKVQKKPS</sequence>
<keyword evidence="1" id="KW-0175">Coiled coil</keyword>
<evidence type="ECO:0000313" key="3">
    <source>
        <dbReference type="EMBL" id="KAK3326701.1"/>
    </source>
</evidence>
<feature type="region of interest" description="Disordered" evidence="2">
    <location>
        <begin position="1"/>
        <end position="22"/>
    </location>
</feature>
<proteinExistence type="predicted"/>
<dbReference type="Proteomes" id="UP001283341">
    <property type="component" value="Unassembled WGS sequence"/>
</dbReference>
<organism evidence="3 4">
    <name type="scientific">Apodospora peruviana</name>
    <dbReference type="NCBI Taxonomy" id="516989"/>
    <lineage>
        <taxon>Eukaryota</taxon>
        <taxon>Fungi</taxon>
        <taxon>Dikarya</taxon>
        <taxon>Ascomycota</taxon>
        <taxon>Pezizomycotina</taxon>
        <taxon>Sordariomycetes</taxon>
        <taxon>Sordariomycetidae</taxon>
        <taxon>Sordariales</taxon>
        <taxon>Lasiosphaeriaceae</taxon>
        <taxon>Apodospora</taxon>
    </lineage>
</organism>